<dbReference type="KEGG" id="rtu:PR017_04020"/>
<dbReference type="EMBL" id="CP117255">
    <property type="protein sequence ID" value="WFR97413.1"/>
    <property type="molecule type" value="Genomic_DNA"/>
</dbReference>
<dbReference type="PANTHER" id="PTHR44591:SF24">
    <property type="entry name" value="PROTEIN-GLUTAMATE METHYLESTERASE_PROTEIN-GLUTAMINE GLUTAMINASE 1"/>
    <property type="match status" value="1"/>
</dbReference>
<keyword evidence="5" id="KW-1185">Reference proteome</keyword>
<dbReference type="GO" id="GO:0000160">
    <property type="term" value="P:phosphorelay signal transduction system"/>
    <property type="evidence" value="ECO:0007669"/>
    <property type="project" value="InterPro"/>
</dbReference>
<dbReference type="InterPro" id="IPR011006">
    <property type="entry name" value="CheY-like_superfamily"/>
</dbReference>
<dbReference type="InterPro" id="IPR050595">
    <property type="entry name" value="Bact_response_regulator"/>
</dbReference>
<evidence type="ECO:0000256" key="1">
    <source>
        <dbReference type="ARBA" id="ARBA00022553"/>
    </source>
</evidence>
<dbReference type="Pfam" id="PF00072">
    <property type="entry name" value="Response_reg"/>
    <property type="match status" value="1"/>
</dbReference>
<evidence type="ECO:0000313" key="5">
    <source>
        <dbReference type="Proteomes" id="UP000249499"/>
    </source>
</evidence>
<dbReference type="PANTHER" id="PTHR44591">
    <property type="entry name" value="STRESS RESPONSE REGULATOR PROTEIN 1"/>
    <property type="match status" value="1"/>
</dbReference>
<evidence type="ECO:0000313" key="4">
    <source>
        <dbReference type="EMBL" id="WFR97413.1"/>
    </source>
</evidence>
<reference evidence="4 5" key="1">
    <citation type="journal article" date="2018" name="Sci. Rep.">
        <title>Rhizobium tumorigenes sp. nov., a novel plant tumorigenic bacterium isolated from cane gall tumors on thornless blackberry.</title>
        <authorList>
            <person name="Kuzmanovi N."/>
            <person name="Smalla K."/>
            <person name="Gronow S."/>
            <person name="PuBawska J."/>
        </authorList>
    </citation>
    <scope>NUCLEOTIDE SEQUENCE [LARGE SCALE GENOMIC DNA]</scope>
    <source>
        <strain evidence="4 5">1078</strain>
    </source>
</reference>
<reference evidence="5" key="2">
    <citation type="journal article" date="2023" name="MicrobiologyOpen">
        <title>Genomics of the tumorigenes clade of the family Rhizobiaceae and description of Rhizobium rhododendri sp. nov.</title>
        <authorList>
            <person name="Kuzmanovic N."/>
            <person name="diCenzo G.C."/>
            <person name="Bunk B."/>
            <person name="Sproeer C."/>
            <person name="Fruehling A."/>
            <person name="Neumann-Schaal M."/>
            <person name="Overmann J."/>
            <person name="Smalla K."/>
        </authorList>
    </citation>
    <scope>NUCLEOTIDE SEQUENCE [LARGE SCALE GENOMIC DNA]</scope>
    <source>
        <strain evidence="5">1078</strain>
    </source>
</reference>
<feature type="domain" description="Response regulatory" evidence="3">
    <location>
        <begin position="5"/>
        <end position="116"/>
    </location>
</feature>
<organism evidence="4 5">
    <name type="scientific">Rhizobium tumorigenes</name>
    <dbReference type="NCBI Taxonomy" id="2041385"/>
    <lineage>
        <taxon>Bacteria</taxon>
        <taxon>Pseudomonadati</taxon>
        <taxon>Pseudomonadota</taxon>
        <taxon>Alphaproteobacteria</taxon>
        <taxon>Hyphomicrobiales</taxon>
        <taxon>Rhizobiaceae</taxon>
        <taxon>Rhizobium/Agrobacterium group</taxon>
        <taxon>Rhizobium</taxon>
    </lineage>
</organism>
<dbReference type="SUPFAM" id="SSF52172">
    <property type="entry name" value="CheY-like"/>
    <property type="match status" value="1"/>
</dbReference>
<feature type="modified residue" description="4-aspartylphosphate" evidence="2">
    <location>
        <position position="55"/>
    </location>
</feature>
<dbReference type="AlphaFoldDB" id="A0AAF1KK56"/>
<accession>A0AAF1KK56</accession>
<protein>
    <submittedName>
        <fullName evidence="4">Response regulator</fullName>
    </submittedName>
</protein>
<evidence type="ECO:0000259" key="3">
    <source>
        <dbReference type="PROSITE" id="PS50110"/>
    </source>
</evidence>
<gene>
    <name evidence="4" type="ORF">PR017_04020</name>
</gene>
<sequence>MIPQRVLVLEDNLIIAMEAEEILREIGSTKVELASNLDEALAAINLGQYDLALLDVNLGEAMSFNFARLLTERGIPFGFVSGYSDTQEFPDDLQDAPLLVKPFDERAMLQFLAKMFPATV</sequence>
<evidence type="ECO:0000256" key="2">
    <source>
        <dbReference type="PROSITE-ProRule" id="PRU00169"/>
    </source>
</evidence>
<dbReference type="Gene3D" id="3.40.50.2300">
    <property type="match status" value="1"/>
</dbReference>
<dbReference type="PROSITE" id="PS50110">
    <property type="entry name" value="RESPONSE_REGULATORY"/>
    <property type="match status" value="1"/>
</dbReference>
<proteinExistence type="predicted"/>
<name>A0AAF1KK56_9HYPH</name>
<dbReference type="InterPro" id="IPR001789">
    <property type="entry name" value="Sig_transdc_resp-reg_receiver"/>
</dbReference>
<dbReference type="SMART" id="SM00448">
    <property type="entry name" value="REC"/>
    <property type="match status" value="1"/>
</dbReference>
<keyword evidence="1 2" id="KW-0597">Phosphoprotein</keyword>
<dbReference type="Proteomes" id="UP000249499">
    <property type="component" value="Chromosome"/>
</dbReference>